<name>A0A8S1QRH8_9CILI</name>
<dbReference type="Proteomes" id="UP000692954">
    <property type="component" value="Unassembled WGS sequence"/>
</dbReference>
<gene>
    <name evidence="1" type="ORF">PSON_ATCC_30995.1.T1130060</name>
</gene>
<evidence type="ECO:0000313" key="1">
    <source>
        <dbReference type="EMBL" id="CAD8117190.1"/>
    </source>
</evidence>
<accession>A0A8S1QRH8</accession>
<comment type="caution">
    <text evidence="1">The sequence shown here is derived from an EMBL/GenBank/DDBJ whole genome shotgun (WGS) entry which is preliminary data.</text>
</comment>
<sequence length="110" mass="13168">MQYSHYSQLHQDYVYQQIQKNFKWLSYQQILKNVGYKIILLGIIIEAMRDQIIYEQSEKNKKKKVKKMIEVEVDEDEFKVKEVGTQKLVTKQSEQLIQSSIKQKGKQAKK</sequence>
<organism evidence="1 2">
    <name type="scientific">Paramecium sonneborni</name>
    <dbReference type="NCBI Taxonomy" id="65129"/>
    <lineage>
        <taxon>Eukaryota</taxon>
        <taxon>Sar</taxon>
        <taxon>Alveolata</taxon>
        <taxon>Ciliophora</taxon>
        <taxon>Intramacronucleata</taxon>
        <taxon>Oligohymenophorea</taxon>
        <taxon>Peniculida</taxon>
        <taxon>Parameciidae</taxon>
        <taxon>Paramecium</taxon>
    </lineage>
</organism>
<keyword evidence="2" id="KW-1185">Reference proteome</keyword>
<evidence type="ECO:0000313" key="2">
    <source>
        <dbReference type="Proteomes" id="UP000692954"/>
    </source>
</evidence>
<protein>
    <submittedName>
        <fullName evidence="1">Uncharacterized protein</fullName>
    </submittedName>
</protein>
<dbReference type="EMBL" id="CAJJDN010000113">
    <property type="protein sequence ID" value="CAD8117190.1"/>
    <property type="molecule type" value="Genomic_DNA"/>
</dbReference>
<dbReference type="AlphaFoldDB" id="A0A8S1QRH8"/>
<proteinExistence type="predicted"/>
<reference evidence="1" key="1">
    <citation type="submission" date="2021-01" db="EMBL/GenBank/DDBJ databases">
        <authorList>
            <consortium name="Genoscope - CEA"/>
            <person name="William W."/>
        </authorList>
    </citation>
    <scope>NUCLEOTIDE SEQUENCE</scope>
</reference>